<reference evidence="2 3" key="1">
    <citation type="submission" date="2014-12" db="EMBL/GenBank/DDBJ databases">
        <title>Draft genome sequences of 29 type strains of Enterococci.</title>
        <authorList>
            <person name="Zhong Z."/>
            <person name="Sun Z."/>
            <person name="Liu W."/>
            <person name="Zhang W."/>
            <person name="Zhang H."/>
        </authorList>
    </citation>
    <scope>NUCLEOTIDE SEQUENCE [LARGE SCALE GENOMIC DNA]</scope>
    <source>
        <strain evidence="2 3">DSM 17690</strain>
    </source>
</reference>
<organism evidence="2 3">
    <name type="scientific">Enterococcus aquimarinus</name>
    <dbReference type="NCBI Taxonomy" id="328396"/>
    <lineage>
        <taxon>Bacteria</taxon>
        <taxon>Bacillati</taxon>
        <taxon>Bacillota</taxon>
        <taxon>Bacilli</taxon>
        <taxon>Lactobacillales</taxon>
        <taxon>Enterococcaceae</taxon>
        <taxon>Enterococcus</taxon>
    </lineage>
</organism>
<evidence type="ECO:0000313" key="2">
    <source>
        <dbReference type="EMBL" id="OJG10458.1"/>
    </source>
</evidence>
<accession>A0A1L8QSF9</accession>
<name>A0A1L8QSF9_9ENTE</name>
<dbReference type="EMBL" id="JXKD01000008">
    <property type="protein sequence ID" value="OJG10458.1"/>
    <property type="molecule type" value="Genomic_DNA"/>
</dbReference>
<keyword evidence="3" id="KW-1185">Reference proteome</keyword>
<gene>
    <name evidence="2" type="ORF">RU93_GL002237</name>
</gene>
<protein>
    <submittedName>
        <fullName evidence="2">Uncharacterized protein</fullName>
    </submittedName>
</protein>
<dbReference type="STRING" id="328396.RU93_GL002237"/>
<comment type="caution">
    <text evidence="2">The sequence shown here is derived from an EMBL/GenBank/DDBJ whole genome shotgun (WGS) entry which is preliminary data.</text>
</comment>
<dbReference type="Proteomes" id="UP000182149">
    <property type="component" value="Unassembled WGS sequence"/>
</dbReference>
<evidence type="ECO:0000313" key="3">
    <source>
        <dbReference type="Proteomes" id="UP000182149"/>
    </source>
</evidence>
<feature type="region of interest" description="Disordered" evidence="1">
    <location>
        <begin position="22"/>
        <end position="41"/>
    </location>
</feature>
<evidence type="ECO:0000256" key="1">
    <source>
        <dbReference type="SAM" id="MobiDB-lite"/>
    </source>
</evidence>
<proteinExistence type="predicted"/>
<sequence length="41" mass="4807">MSRLKEFIKEAQYQNAKVVRNVKKTPKKYLPAGTGRKRSKK</sequence>
<dbReference type="AlphaFoldDB" id="A0A1L8QSF9"/>